<evidence type="ECO:0000256" key="7">
    <source>
        <dbReference type="ARBA" id="ARBA00022968"/>
    </source>
</evidence>
<keyword evidence="19" id="KW-1133">Transmembrane helix</keyword>
<organism evidence="20 21">
    <name type="scientific">Paralvinella palmiformis</name>
    <dbReference type="NCBI Taxonomy" id="53620"/>
    <lineage>
        <taxon>Eukaryota</taxon>
        <taxon>Metazoa</taxon>
        <taxon>Spiralia</taxon>
        <taxon>Lophotrochozoa</taxon>
        <taxon>Annelida</taxon>
        <taxon>Polychaeta</taxon>
        <taxon>Sedentaria</taxon>
        <taxon>Canalipalpata</taxon>
        <taxon>Terebellida</taxon>
        <taxon>Terebelliformia</taxon>
        <taxon>Alvinellidae</taxon>
        <taxon>Paralvinella</taxon>
    </lineage>
</organism>
<feature type="coiled-coil region" evidence="18">
    <location>
        <begin position="133"/>
        <end position="168"/>
    </location>
</feature>
<evidence type="ECO:0000256" key="2">
    <source>
        <dbReference type="ARBA" id="ARBA00004922"/>
    </source>
</evidence>
<dbReference type="InterPro" id="IPR012341">
    <property type="entry name" value="6hp_glycosidase-like_sf"/>
</dbReference>
<comment type="similarity">
    <text evidence="3 17">Belongs to the glycosyl hydrolase 47 family.</text>
</comment>
<comment type="caution">
    <text evidence="20">The sequence shown here is derived from an EMBL/GenBank/DDBJ whole genome shotgun (WGS) entry which is preliminary data.</text>
</comment>
<evidence type="ECO:0000313" key="21">
    <source>
        <dbReference type="Proteomes" id="UP001208570"/>
    </source>
</evidence>
<dbReference type="SUPFAM" id="SSF48225">
    <property type="entry name" value="Seven-hairpin glycosidases"/>
    <property type="match status" value="1"/>
</dbReference>
<evidence type="ECO:0000256" key="19">
    <source>
        <dbReference type="SAM" id="Phobius"/>
    </source>
</evidence>
<dbReference type="GO" id="GO:0005975">
    <property type="term" value="P:carbohydrate metabolic process"/>
    <property type="evidence" value="ECO:0007669"/>
    <property type="project" value="InterPro"/>
</dbReference>
<dbReference type="Proteomes" id="UP001208570">
    <property type="component" value="Unassembled WGS sequence"/>
</dbReference>
<comment type="catalytic activity">
    <reaction evidence="12">
        <text>N(4)-(alpha-D-Man-(1-&gt;2)-alpha-D-Man-(1-&gt;2)-alpha-D-Man-(1-&gt;3)-[alpha-D-Man-(1-&gt;2)-alpha-D-Man-(1-&gt;3)-[alpha-D-Man-(1-&gt;2)-alpha-D-Man-(1-&gt;6)]-alpha-D-Man-(1-&gt;6)]-beta-D-Man-(1-&gt;4)-beta-D-GlcNAc-(1-&gt;4)-beta-D-GlcNAc)-L-asparaginyl-[protein] (N-glucan mannose isomer 9A1,2,3B1,2,3) + 4 H2O = N(4)-(alpha-D-Man-(1-&gt;3)-[alpha-D-Man-(1-&gt;3)-[alpha-D-Man-(1-&gt;6)]-alpha-D-Man-(1-&gt;6)]-beta-D-Man-(1-&gt;4)-beta-D-GlcNAc-(1-&gt;4)-beta-D-GlcNAc)-L-asparaginyl-[protein] (N-glucan mannose isomer 5A1,2) + 4 beta-D-mannose</text>
        <dbReference type="Rhea" id="RHEA:56008"/>
        <dbReference type="Rhea" id="RHEA-COMP:14356"/>
        <dbReference type="Rhea" id="RHEA-COMP:14367"/>
        <dbReference type="ChEBI" id="CHEBI:15377"/>
        <dbReference type="ChEBI" id="CHEBI:28563"/>
        <dbReference type="ChEBI" id="CHEBI:59087"/>
        <dbReference type="ChEBI" id="CHEBI:139493"/>
        <dbReference type="EC" id="3.2.1.113"/>
    </reaction>
</comment>
<dbReference type="PRINTS" id="PR00747">
    <property type="entry name" value="GLYHDRLASE47"/>
</dbReference>
<evidence type="ECO:0000256" key="10">
    <source>
        <dbReference type="ARBA" id="ARBA00023295"/>
    </source>
</evidence>
<feature type="active site" description="Proton donor" evidence="15">
    <location>
        <position position="515"/>
    </location>
</feature>
<dbReference type="EC" id="3.2.1.-" evidence="17"/>
<keyword evidence="4 19" id="KW-0812">Transmembrane</keyword>
<comment type="cofactor">
    <cofactor evidence="1">
        <name>Ca(2+)</name>
        <dbReference type="ChEBI" id="CHEBI:29108"/>
    </cofactor>
</comment>
<keyword evidence="21" id="KW-1185">Reference proteome</keyword>
<evidence type="ECO:0000256" key="4">
    <source>
        <dbReference type="ARBA" id="ARBA00022692"/>
    </source>
</evidence>
<feature type="active site" evidence="15">
    <location>
        <position position="540"/>
    </location>
</feature>
<keyword evidence="5 17" id="KW-0378">Hydrolase</keyword>
<evidence type="ECO:0000256" key="3">
    <source>
        <dbReference type="ARBA" id="ARBA00007658"/>
    </source>
</evidence>
<keyword evidence="18" id="KW-0175">Coiled coil</keyword>
<name>A0AAD9JSW4_9ANNE</name>
<feature type="transmembrane region" description="Helical" evidence="19">
    <location>
        <begin position="32"/>
        <end position="52"/>
    </location>
</feature>
<dbReference type="GO" id="GO:0005783">
    <property type="term" value="C:endoplasmic reticulum"/>
    <property type="evidence" value="ECO:0007669"/>
    <property type="project" value="TreeGrafter"/>
</dbReference>
<comment type="subcellular location">
    <subcellularLocation>
        <location evidence="14">Endomembrane system</location>
        <topology evidence="14">Single-pass type II membrane protein</topology>
    </subcellularLocation>
</comment>
<evidence type="ECO:0000256" key="8">
    <source>
        <dbReference type="ARBA" id="ARBA00023136"/>
    </source>
</evidence>
<proteinExistence type="inferred from homology"/>
<evidence type="ECO:0000256" key="14">
    <source>
        <dbReference type="ARBA" id="ARBA00060399"/>
    </source>
</evidence>
<dbReference type="AlphaFoldDB" id="A0AAD9JSW4"/>
<evidence type="ECO:0000256" key="15">
    <source>
        <dbReference type="PIRSR" id="PIRSR601382-1"/>
    </source>
</evidence>
<sequence length="664" mass="76184">MATGMVLPTYQKYINGVPVPSSRKTLRLKEKYILLLVFFSFSSVCFGAFFFLPDLRDRMSIGDVRRQMGQAGHDMLFPQAGIGGKILRHDDTEDESIHRGDKVKLKLLIDIDKINAINRVRLNMSKNEHDLVRQHIMTEKQQIVEKQREAEEEKKREEEKKMLEVKKDHEGIKIEQPAQDVDDEVTKERREKIQQMMKHSWDSYVKYAWGQNELRPISHRGHSASIFGNSAFGATIVDGLDTLYLMGLMDEYKQGRDWVATQLTFNGAGDISVFETNIRFVGGLLACYALSGDQIFKTKAIEIADKLLPAFNTPTGIPYAMINLRTGGGRNWGWASGGSSILSEFGTLHIEFAYLSHISGNDVYLKKVQRIREILMQMDKPHGLYPNYLNPKTGRWGQQHVSIGALGDSFYEYLLKAWIQSDKTDTEARNLYDTALVGLENKLLRTSTSGLKYFAEYKNGRLENKMDHLGCFSGGMLALGADGSSNKDKYMTLAADIAHTCHESYDRSVTKLGPEAFRFDSSTEAKAVKQNEKYYILRPEVIETYFYMWRLTKDPKYREWGWEAVQAIEKFCRTDGGYTGIKDVYSNNPMKDDVQQSFFLAETLKYLYMLFSDDAVLPLDKWDILTVQWLEYCTRNFQVANSVFLLTKAEQHNSALMDLLWWLH</sequence>
<comment type="pathway">
    <text evidence="2">Protein modification; protein glycosylation.</text>
</comment>
<evidence type="ECO:0000256" key="9">
    <source>
        <dbReference type="ARBA" id="ARBA00023157"/>
    </source>
</evidence>
<keyword evidence="6" id="KW-0106">Calcium</keyword>
<gene>
    <name evidence="20" type="ORF">LSH36_164g01052</name>
</gene>
<feature type="disulfide bond" evidence="16">
    <location>
        <begin position="471"/>
        <end position="501"/>
    </location>
</feature>
<evidence type="ECO:0000256" key="13">
    <source>
        <dbReference type="ARBA" id="ARBA00054774"/>
    </source>
</evidence>
<keyword evidence="9 16" id="KW-1015">Disulfide bond</keyword>
<dbReference type="GO" id="GO:0005509">
    <property type="term" value="F:calcium ion binding"/>
    <property type="evidence" value="ECO:0007669"/>
    <property type="project" value="InterPro"/>
</dbReference>
<dbReference type="Pfam" id="PF01532">
    <property type="entry name" value="Glyco_hydro_47"/>
    <property type="match status" value="1"/>
</dbReference>
<dbReference type="Gene3D" id="1.50.10.10">
    <property type="match status" value="1"/>
</dbReference>
<dbReference type="InterPro" id="IPR036026">
    <property type="entry name" value="Seven-hairpin_glycosidases"/>
</dbReference>
<dbReference type="EMBL" id="JAODUP010000164">
    <property type="protein sequence ID" value="KAK2158748.1"/>
    <property type="molecule type" value="Genomic_DNA"/>
</dbReference>
<comment type="function">
    <text evidence="13">Involved in the maturation of Asn-linked oligosaccharides. Progressively trim alpha-1,2-linked mannose residues from Man(9)GlcNAc(2) to produce Man(5)GlcNAc(2).</text>
</comment>
<protein>
    <recommendedName>
        <fullName evidence="17">alpha-1,2-Mannosidase</fullName>
        <ecNumber evidence="17">3.2.1.-</ecNumber>
    </recommendedName>
</protein>
<keyword evidence="8 19" id="KW-0472">Membrane</keyword>
<evidence type="ECO:0000256" key="16">
    <source>
        <dbReference type="PIRSR" id="PIRSR601382-3"/>
    </source>
</evidence>
<evidence type="ECO:0000313" key="20">
    <source>
        <dbReference type="EMBL" id="KAK2158748.1"/>
    </source>
</evidence>
<dbReference type="InterPro" id="IPR001382">
    <property type="entry name" value="Glyco_hydro_47"/>
</dbReference>
<comment type="catalytic activity">
    <reaction evidence="11">
        <text>N(4)-(alpha-D-Man-(1-&gt;2)-alpha-D-Man-(1-&gt;2)-alpha-D-Man-(1-&gt;3)-[alpha-D-Man-(1-&gt;3)-[alpha-D-Man-(1-&gt;2)-alpha-D-Man-(1-&gt;6)]-alpha-D-Man-(1-&gt;6)]-beta-D-Man-(1-&gt;4)-beta-D-GlcNAc-(1-&gt;4)-beta-D-GlcNAc)-L-asparaginyl-[protein] (N-glucan mannose isomer 8A1,2,3B1,3) + 3 H2O = N(4)-(alpha-D-Man-(1-&gt;3)-[alpha-D-Man-(1-&gt;3)-[alpha-D-Man-(1-&gt;6)]-alpha-D-Man-(1-&gt;6)]-beta-D-Man-(1-&gt;4)-beta-D-GlcNAc-(1-&gt;4)-beta-D-GlcNAc)-L-asparaginyl-[protein] (N-glucan mannose isomer 5A1,2) + 3 beta-D-mannose</text>
        <dbReference type="Rhea" id="RHEA:56028"/>
        <dbReference type="Rhea" id="RHEA-COMP:14358"/>
        <dbReference type="Rhea" id="RHEA-COMP:14367"/>
        <dbReference type="ChEBI" id="CHEBI:15377"/>
        <dbReference type="ChEBI" id="CHEBI:28563"/>
        <dbReference type="ChEBI" id="CHEBI:59087"/>
        <dbReference type="ChEBI" id="CHEBI:60628"/>
        <dbReference type="EC" id="3.2.1.113"/>
    </reaction>
</comment>
<feature type="active site" description="Proton donor" evidence="15">
    <location>
        <position position="275"/>
    </location>
</feature>
<evidence type="ECO:0000256" key="6">
    <source>
        <dbReference type="ARBA" id="ARBA00022837"/>
    </source>
</evidence>
<evidence type="ECO:0000256" key="17">
    <source>
        <dbReference type="RuleBase" id="RU361193"/>
    </source>
</evidence>
<feature type="active site" evidence="15">
    <location>
        <position position="408"/>
    </location>
</feature>
<dbReference type="GO" id="GO:0000139">
    <property type="term" value="C:Golgi membrane"/>
    <property type="evidence" value="ECO:0007669"/>
    <property type="project" value="TreeGrafter"/>
</dbReference>
<dbReference type="FunFam" id="1.50.10.10:FF:000002">
    <property type="entry name" value="alpha-1,2-Mannosidase"/>
    <property type="match status" value="1"/>
</dbReference>
<keyword evidence="10 17" id="KW-0326">Glycosidase</keyword>
<dbReference type="InterPro" id="IPR050749">
    <property type="entry name" value="Glycosyl_Hydrolase_47"/>
</dbReference>
<dbReference type="PANTHER" id="PTHR11742">
    <property type="entry name" value="MANNOSYL-OLIGOSACCHARIDE ALPHA-1,2-MANNOSIDASE-RELATED"/>
    <property type="match status" value="1"/>
</dbReference>
<evidence type="ECO:0000256" key="18">
    <source>
        <dbReference type="SAM" id="Coils"/>
    </source>
</evidence>
<evidence type="ECO:0000256" key="1">
    <source>
        <dbReference type="ARBA" id="ARBA00001913"/>
    </source>
</evidence>
<keyword evidence="7" id="KW-0735">Signal-anchor</keyword>
<evidence type="ECO:0000256" key="5">
    <source>
        <dbReference type="ARBA" id="ARBA00022801"/>
    </source>
</evidence>
<evidence type="ECO:0000256" key="12">
    <source>
        <dbReference type="ARBA" id="ARBA00048605"/>
    </source>
</evidence>
<dbReference type="GO" id="GO:0004571">
    <property type="term" value="F:mannosyl-oligosaccharide 1,2-alpha-mannosidase activity"/>
    <property type="evidence" value="ECO:0007669"/>
    <property type="project" value="UniProtKB-EC"/>
</dbReference>
<evidence type="ECO:0000256" key="11">
    <source>
        <dbReference type="ARBA" id="ARBA00047669"/>
    </source>
</evidence>
<accession>A0AAD9JSW4</accession>
<dbReference type="PANTHER" id="PTHR11742:SF6">
    <property type="entry name" value="MANNOSYL-OLIGOSACCHARIDE ALPHA-1,2-MANNOSIDASE IA-RELATED"/>
    <property type="match status" value="1"/>
</dbReference>
<reference evidence="20" key="1">
    <citation type="journal article" date="2023" name="Mol. Biol. Evol.">
        <title>Third-Generation Sequencing Reveals the Adaptive Role of the Epigenome in Three Deep-Sea Polychaetes.</title>
        <authorList>
            <person name="Perez M."/>
            <person name="Aroh O."/>
            <person name="Sun Y."/>
            <person name="Lan Y."/>
            <person name="Juniper S.K."/>
            <person name="Young C.R."/>
            <person name="Angers B."/>
            <person name="Qian P.Y."/>
        </authorList>
    </citation>
    <scope>NUCLEOTIDE SEQUENCE</scope>
    <source>
        <strain evidence="20">P08H-3</strain>
    </source>
</reference>